<dbReference type="InterPro" id="IPR001965">
    <property type="entry name" value="Znf_PHD"/>
</dbReference>
<reference evidence="9 12" key="2">
    <citation type="journal article" date="2014" name="BMC Genomics">
        <title>An improved genome release (version Mt4.0) for the model legume Medicago truncatula.</title>
        <authorList>
            <person name="Tang H."/>
            <person name="Krishnakumar V."/>
            <person name="Bidwell S."/>
            <person name="Rosen B."/>
            <person name="Chan A."/>
            <person name="Zhou S."/>
            <person name="Gentzbittel L."/>
            <person name="Childs K.L."/>
            <person name="Yandell M."/>
            <person name="Gundlach H."/>
            <person name="Mayer K.F."/>
            <person name="Schwartz D.C."/>
            <person name="Town C.D."/>
        </authorList>
    </citation>
    <scope>GENOME REANNOTATION</scope>
    <source>
        <strain evidence="9">A17</strain>
        <strain evidence="11 12">cv. Jemalong A17</strain>
    </source>
</reference>
<dbReference type="InterPro" id="IPR013083">
    <property type="entry name" value="Znf_RING/FYVE/PHD"/>
</dbReference>
<dbReference type="Gramene" id="rna6142">
    <property type="protein sequence ID" value="RHN82026.1"/>
    <property type="gene ID" value="gene6142"/>
</dbReference>
<dbReference type="STRING" id="3880.A0A072VQ30"/>
<feature type="region of interest" description="Disordered" evidence="7">
    <location>
        <begin position="1635"/>
        <end position="1673"/>
    </location>
</feature>
<feature type="compositionally biased region" description="Basic and acidic residues" evidence="7">
    <location>
        <begin position="368"/>
        <end position="393"/>
    </location>
</feature>
<feature type="compositionally biased region" description="Polar residues" evidence="7">
    <location>
        <begin position="1136"/>
        <end position="1146"/>
    </location>
</feature>
<feature type="compositionally biased region" description="Basic and acidic residues" evidence="7">
    <location>
        <begin position="491"/>
        <end position="503"/>
    </location>
</feature>
<evidence type="ECO:0000313" key="9">
    <source>
        <dbReference type="EMBL" id="KEH43887.1"/>
    </source>
</evidence>
<dbReference type="InterPro" id="IPR019786">
    <property type="entry name" value="Zinc_finger_PHD-type_CS"/>
</dbReference>
<feature type="compositionally biased region" description="Basic and acidic residues" evidence="7">
    <location>
        <begin position="325"/>
        <end position="334"/>
    </location>
</feature>
<dbReference type="InterPro" id="IPR054292">
    <property type="entry name" value="DUF7028"/>
</dbReference>
<keyword evidence="2" id="KW-0479">Metal-binding</keyword>
<dbReference type="InterPro" id="IPR032308">
    <property type="entry name" value="TDBD"/>
</dbReference>
<dbReference type="EnsemblPlants" id="KEH43887">
    <property type="protein sequence ID" value="KEH43887"/>
    <property type="gene ID" value="MTR_1g103830"/>
</dbReference>
<dbReference type="Pfam" id="PF22970">
    <property type="entry name" value="DUF7028"/>
    <property type="match status" value="1"/>
</dbReference>
<evidence type="ECO:0000256" key="4">
    <source>
        <dbReference type="ARBA" id="ARBA00022833"/>
    </source>
</evidence>
<reference evidence="10" key="4">
    <citation type="journal article" date="2018" name="Nat. Plants">
        <title>Whole-genome landscape of Medicago truncatula symbiotic genes.</title>
        <authorList>
            <person name="Pecrix Y."/>
            <person name="Gamas P."/>
            <person name="Carrere S."/>
        </authorList>
    </citation>
    <scope>NUCLEOTIDE SEQUENCE</scope>
    <source>
        <tissue evidence="10">Leaves</tissue>
    </source>
</reference>
<dbReference type="EMBL" id="CM001217">
    <property type="protein sequence ID" value="KEH43887.1"/>
    <property type="molecule type" value="Genomic_DNA"/>
</dbReference>
<evidence type="ECO:0000256" key="2">
    <source>
        <dbReference type="ARBA" id="ARBA00022723"/>
    </source>
</evidence>
<dbReference type="InterPro" id="IPR011011">
    <property type="entry name" value="Znf_FYVE_PHD"/>
</dbReference>
<feature type="region of interest" description="Disordered" evidence="7">
    <location>
        <begin position="1259"/>
        <end position="1279"/>
    </location>
</feature>
<reference evidence="11" key="3">
    <citation type="submission" date="2015-04" db="UniProtKB">
        <authorList>
            <consortium name="EnsemblPlants"/>
        </authorList>
    </citation>
    <scope>IDENTIFICATION</scope>
    <source>
        <strain evidence="11">cv. Jemalong A17</strain>
    </source>
</reference>
<feature type="compositionally biased region" description="Polar residues" evidence="7">
    <location>
        <begin position="1658"/>
        <end position="1673"/>
    </location>
</feature>
<dbReference type="KEGG" id="mtr:25485216"/>
<feature type="domain" description="PHD-type" evidence="8">
    <location>
        <begin position="709"/>
        <end position="754"/>
    </location>
</feature>
<name>A0A072VQ30_MEDTR</name>
<dbReference type="PANTHER" id="PTHR46508:SF3">
    <property type="entry name" value="ACYL-COA N-ACYLTRANSFERASE WITH RING_FYVE_PHD-TYPE ZINC FINGER PROTEIN"/>
    <property type="match status" value="1"/>
</dbReference>
<feature type="region of interest" description="Disordered" evidence="7">
    <location>
        <begin position="1127"/>
        <end position="1151"/>
    </location>
</feature>
<evidence type="ECO:0000256" key="7">
    <source>
        <dbReference type="SAM" id="MobiDB-lite"/>
    </source>
</evidence>
<dbReference type="SUPFAM" id="SSF57903">
    <property type="entry name" value="FYVE/PHD zinc finger"/>
    <property type="match status" value="1"/>
</dbReference>
<dbReference type="GO" id="GO:0061733">
    <property type="term" value="F:protein-lysine-acetyltransferase activity"/>
    <property type="evidence" value="ECO:0007669"/>
    <property type="project" value="UniProtKB-EC"/>
</dbReference>
<reference evidence="9 12" key="1">
    <citation type="journal article" date="2011" name="Nature">
        <title>The Medicago genome provides insight into the evolution of rhizobial symbioses.</title>
        <authorList>
            <person name="Young N.D."/>
            <person name="Debelle F."/>
            <person name="Oldroyd G.E."/>
            <person name="Geurts R."/>
            <person name="Cannon S.B."/>
            <person name="Udvardi M.K."/>
            <person name="Benedito V.A."/>
            <person name="Mayer K.F."/>
            <person name="Gouzy J."/>
            <person name="Schoof H."/>
            <person name="Van de Peer Y."/>
            <person name="Proost S."/>
            <person name="Cook D.R."/>
            <person name="Meyers B.C."/>
            <person name="Spannagl M."/>
            <person name="Cheung F."/>
            <person name="De Mita S."/>
            <person name="Krishnakumar V."/>
            <person name="Gundlach H."/>
            <person name="Zhou S."/>
            <person name="Mudge J."/>
            <person name="Bharti A.K."/>
            <person name="Murray J.D."/>
            <person name="Naoumkina M.A."/>
            <person name="Rosen B."/>
            <person name="Silverstein K.A."/>
            <person name="Tang H."/>
            <person name="Rombauts S."/>
            <person name="Zhao P.X."/>
            <person name="Zhou P."/>
            <person name="Barbe V."/>
            <person name="Bardou P."/>
            <person name="Bechner M."/>
            <person name="Bellec A."/>
            <person name="Berger A."/>
            <person name="Berges H."/>
            <person name="Bidwell S."/>
            <person name="Bisseling T."/>
            <person name="Choisne N."/>
            <person name="Couloux A."/>
            <person name="Denny R."/>
            <person name="Deshpande S."/>
            <person name="Dai X."/>
            <person name="Doyle J.J."/>
            <person name="Dudez A.M."/>
            <person name="Farmer A.D."/>
            <person name="Fouteau S."/>
            <person name="Franken C."/>
            <person name="Gibelin C."/>
            <person name="Gish J."/>
            <person name="Goldstein S."/>
            <person name="Gonzalez A.J."/>
            <person name="Green P.J."/>
            <person name="Hallab A."/>
            <person name="Hartog M."/>
            <person name="Hua A."/>
            <person name="Humphray S.J."/>
            <person name="Jeong D.H."/>
            <person name="Jing Y."/>
            <person name="Jocker A."/>
            <person name="Kenton S.M."/>
            <person name="Kim D.J."/>
            <person name="Klee K."/>
            <person name="Lai H."/>
            <person name="Lang C."/>
            <person name="Lin S."/>
            <person name="Macmil S.L."/>
            <person name="Magdelenat G."/>
            <person name="Matthews L."/>
            <person name="McCorrison J."/>
            <person name="Monaghan E.L."/>
            <person name="Mun J.H."/>
            <person name="Najar F.Z."/>
            <person name="Nicholson C."/>
            <person name="Noirot C."/>
            <person name="O'Bleness M."/>
            <person name="Paule C.R."/>
            <person name="Poulain J."/>
            <person name="Prion F."/>
            <person name="Qin B."/>
            <person name="Qu C."/>
            <person name="Retzel E.F."/>
            <person name="Riddle C."/>
            <person name="Sallet E."/>
            <person name="Samain S."/>
            <person name="Samson N."/>
            <person name="Sanders I."/>
            <person name="Saurat O."/>
            <person name="Scarpelli C."/>
            <person name="Schiex T."/>
            <person name="Segurens B."/>
            <person name="Severin A.J."/>
            <person name="Sherrier D.J."/>
            <person name="Shi R."/>
            <person name="Sims S."/>
            <person name="Singer S.R."/>
            <person name="Sinharoy S."/>
            <person name="Sterck L."/>
            <person name="Viollet A."/>
            <person name="Wang B.B."/>
            <person name="Wang K."/>
            <person name="Wang M."/>
            <person name="Wang X."/>
            <person name="Warfsmann J."/>
            <person name="Weissenbach J."/>
            <person name="White D.D."/>
            <person name="White J.D."/>
            <person name="Wiley G.B."/>
            <person name="Wincker P."/>
            <person name="Xing Y."/>
            <person name="Yang L."/>
            <person name="Yao Z."/>
            <person name="Ying F."/>
            <person name="Zhai J."/>
            <person name="Zhou L."/>
            <person name="Zuber A."/>
            <person name="Denarie J."/>
            <person name="Dixon R.A."/>
            <person name="May G.D."/>
            <person name="Schwartz D.C."/>
            <person name="Rogers J."/>
            <person name="Quetier F."/>
            <person name="Town C.D."/>
            <person name="Roe B.A."/>
        </authorList>
    </citation>
    <scope>NUCLEOTIDE SEQUENCE [LARGE SCALE GENOMIC DNA]</scope>
    <source>
        <strain evidence="9">A17</strain>
        <strain evidence="11 12">cv. Jemalong A17</strain>
    </source>
</reference>
<dbReference type="Proteomes" id="UP000002051">
    <property type="component" value="Unassembled WGS sequence"/>
</dbReference>
<dbReference type="Pfam" id="PF23209">
    <property type="entry name" value="IDM1_C"/>
    <property type="match status" value="1"/>
</dbReference>
<evidence type="ECO:0000313" key="11">
    <source>
        <dbReference type="EnsemblPlants" id="KEH43887"/>
    </source>
</evidence>
<keyword evidence="4" id="KW-0862">Zinc</keyword>
<feature type="region of interest" description="Disordered" evidence="7">
    <location>
        <begin position="1"/>
        <end position="20"/>
    </location>
</feature>
<dbReference type="PANTHER" id="PTHR46508">
    <property type="entry name" value="PHD FINGER FAMILY PROTEIN"/>
    <property type="match status" value="1"/>
</dbReference>
<dbReference type="EMBL" id="PSQE01000001">
    <property type="protein sequence ID" value="RHN82026.1"/>
    <property type="molecule type" value="Genomic_DNA"/>
</dbReference>
<dbReference type="Pfam" id="PF00628">
    <property type="entry name" value="PHD"/>
    <property type="match status" value="1"/>
</dbReference>
<dbReference type="SMART" id="SM00249">
    <property type="entry name" value="PHD"/>
    <property type="match status" value="2"/>
</dbReference>
<keyword evidence="12" id="KW-1185">Reference proteome</keyword>
<feature type="compositionally biased region" description="Basic and acidic residues" evidence="7">
    <location>
        <begin position="1635"/>
        <end position="1644"/>
    </location>
</feature>
<feature type="region of interest" description="Disordered" evidence="7">
    <location>
        <begin position="269"/>
        <end position="393"/>
    </location>
</feature>
<evidence type="ECO:0000313" key="10">
    <source>
        <dbReference type="EMBL" id="RHN82026.1"/>
    </source>
</evidence>
<evidence type="ECO:0000313" key="12">
    <source>
        <dbReference type="Proteomes" id="UP000002051"/>
    </source>
</evidence>
<dbReference type="Proteomes" id="UP000265566">
    <property type="component" value="Chromosome 1"/>
</dbReference>
<feature type="region of interest" description="Disordered" evidence="7">
    <location>
        <begin position="25"/>
        <end position="83"/>
    </location>
</feature>
<feature type="region of interest" description="Disordered" evidence="7">
    <location>
        <begin position="477"/>
        <end position="579"/>
    </location>
</feature>
<dbReference type="GO" id="GO:0005634">
    <property type="term" value="C:nucleus"/>
    <property type="evidence" value="ECO:0007669"/>
    <property type="project" value="UniProtKB-SubCell"/>
</dbReference>
<proteinExistence type="predicted"/>
<dbReference type="Pfam" id="PF16135">
    <property type="entry name" value="TDBD"/>
    <property type="match status" value="1"/>
</dbReference>
<comment type="subcellular location">
    <subcellularLocation>
        <location evidence="1">Nucleus</location>
    </subcellularLocation>
</comment>
<evidence type="ECO:0000256" key="5">
    <source>
        <dbReference type="ARBA" id="ARBA00023242"/>
    </source>
</evidence>
<dbReference type="PROSITE" id="PS50016">
    <property type="entry name" value="ZF_PHD_2"/>
    <property type="match status" value="1"/>
</dbReference>
<organism evidence="9 12">
    <name type="scientific">Medicago truncatula</name>
    <name type="common">Barrel medic</name>
    <name type="synonym">Medicago tribuloides</name>
    <dbReference type="NCBI Taxonomy" id="3880"/>
    <lineage>
        <taxon>Eukaryota</taxon>
        <taxon>Viridiplantae</taxon>
        <taxon>Streptophyta</taxon>
        <taxon>Embryophyta</taxon>
        <taxon>Tracheophyta</taxon>
        <taxon>Spermatophyta</taxon>
        <taxon>Magnoliopsida</taxon>
        <taxon>eudicotyledons</taxon>
        <taxon>Gunneridae</taxon>
        <taxon>Pentapetalae</taxon>
        <taxon>rosids</taxon>
        <taxon>fabids</taxon>
        <taxon>Fabales</taxon>
        <taxon>Fabaceae</taxon>
        <taxon>Papilionoideae</taxon>
        <taxon>50 kb inversion clade</taxon>
        <taxon>NPAAA clade</taxon>
        <taxon>Hologalegina</taxon>
        <taxon>IRL clade</taxon>
        <taxon>Trifolieae</taxon>
        <taxon>Medicago</taxon>
    </lineage>
</organism>
<feature type="compositionally biased region" description="Basic residues" evidence="7">
    <location>
        <begin position="477"/>
        <end position="490"/>
    </location>
</feature>
<feature type="compositionally biased region" description="Polar residues" evidence="7">
    <location>
        <begin position="544"/>
        <end position="568"/>
    </location>
</feature>
<evidence type="ECO:0000256" key="6">
    <source>
        <dbReference type="PROSITE-ProRule" id="PRU00146"/>
    </source>
</evidence>
<keyword evidence="3 6" id="KW-0863">Zinc-finger</keyword>
<feature type="compositionally biased region" description="Gly residues" evidence="7">
    <location>
        <begin position="32"/>
        <end position="42"/>
    </location>
</feature>
<evidence type="ECO:0000259" key="8">
    <source>
        <dbReference type="PROSITE" id="PS50016"/>
    </source>
</evidence>
<feature type="compositionally biased region" description="Basic and acidic residues" evidence="7">
    <location>
        <begin position="269"/>
        <end position="287"/>
    </location>
</feature>
<gene>
    <name evidence="11" type="primary">25485216</name>
    <name evidence="9" type="ordered locus">MTR_1g103830</name>
    <name evidence="10" type="ORF">MtrunA17_Chr1g0205451</name>
</gene>
<sequence>MEPGTRIGSPSGVVVKNRSSSGCLIVRKKGDGLGGGVGGGGSSSRKQFDSKKVRKKVKVEVDSSDSESSGELVMPSGRRLGPETIRVCNSLSALERGGGGNVGGGEISRKRERMEQIRRNGDGMVEGNGLERREKKVKLDVFDFDEYDGVGKERMRRQFDNDRVGLGGGRFMGTMHAARGSVDREIETGSSRHIVDKRKKAYYNRAIGLHPGDGGEHSRIKMKRDGTQPPLPLLKEKFKPDESIRVQGKNGVLKVMVNKKKVGGSVERYEQRKPVESKQSLRAEGTSKRSVPIHPSSHLETKSAEKQGLLVRPEKKQITTRKSLSSKEDSKGMEQDSDDNDTSMNLEVKNIKAHTPSKKITSENEQTPVHDKLPTTKSSEGKIRRGSGTEKQKLREQIREMLLNKGWTIDYRPRRNRDYLDAVYINPGGTAYWSIIKAYDALQKQLIEDERAAKGESSSFAPIADDVLSQLTRKTRKKMEKDLKMKKKKQRIDDIDSGKERQIKRTSGKKHHMNSIDSDSNEDKLSSFIKQQGSKSMKAKLTENAVTGGSSKSQNATTEKPFSENDPQNPHGRKSRKHGRCTLLVRNKGLNSESDDFVPYTGKRTVLSWLVDSGVVQVSQKVQYRRRKKVMLEGWITREGIHCGCCSKILTVSKFELHAGSKLPQPYQNIYLDSGVSLLQCQIDAWEKQENSGKISFHSVDVDGNDPNDDTCGICGDGGDLICCDGCPSTFHQSCLDIQMLPPGEWRCPNCTCKFCGLASATTDKEDDATVNALRTCDLCEKKYHDRCTKDMGALLANSNMSEHSFCGKSCKELFENLKKYLGTKHELDAGFTWCLVRRTNDDSEAASRGVTQRVECNSKLAVALTVMDECFLPVVDRRSGINLIHNSLYNSGSNFSRLNYTGFYTAILERGDEIISAASIRFHGTNLAEMPFIGTRHIYRNQGMCRRLFSAIELALCSLKVEKLVIPAISELVHTWTTVFGFTHLEEPLRQEMRSLNMLVFPGIDMLQKLLAEQGKHEDAEQFENGDVGSIKPAVVNGLDINSPALQDPHGSEDASSNLANKINNECSDASQDISNQGLTGRTVCSKSHSEERISNFVSENCASPSNSSHGVLKKKIKISMSSPINDPSPKCQLISPNDTSTNGLPSDHSDSHEIRALGQATACSDLATTVKNMVEPASEGKPHAFTDLNCDSPGLNQNPVSDSQVVDNALSFKEFDMNDAHVEVLEAGPLVNSSQANNTEENNENVDVSGSVLNHAITDMNCDSPGLDQNPVSDSRVADNDMSLKKFDMNDAHVEVVEAGPLVNSFKGNNAKENDENVDVSGSVLNHAITDMNCDSPGLDQNPVSDSQVVDNDLSLKKFDMNDSLGLVLEAGPLGNSSQANNTKENNENVDVSGSALNQDITDMNCDSPGLDQNPVSDSRVVDNALSCKEFDMNDTHVEVLESGPLANLSEANNAKENDENVDVSGSVLDHTESDMNNNSPGHDRNPVLDSQVTDNALPFKEFDMNDVRDEVVEASPSVNSSEGNNTKENNKNVDVSGSALNHASIDMNSNSPGLDQNPVVDSQLAESASCKEFDMNDTHVEVLEAGPLVNFPEGNNAKENDENVDVSSSVLNHAGESSLQVRSDLNGELAYEREKNSHLDTEVASNEMHFDETGVNPSGDSAETDQALNG</sequence>
<dbReference type="HOGENOM" id="CLU_005142_0_0_1"/>
<keyword evidence="10" id="KW-0012">Acyltransferase</keyword>
<dbReference type="Gene3D" id="3.30.40.10">
    <property type="entry name" value="Zinc/RING finger domain, C3HC4 (zinc finger)"/>
    <property type="match status" value="1"/>
</dbReference>
<keyword evidence="10" id="KW-0808">Transferase</keyword>
<dbReference type="CDD" id="cd15532">
    <property type="entry name" value="PHD2_CHD_II"/>
    <property type="match status" value="1"/>
</dbReference>
<evidence type="ECO:0000256" key="3">
    <source>
        <dbReference type="ARBA" id="ARBA00022771"/>
    </source>
</evidence>
<feature type="compositionally biased region" description="Basic residues" evidence="7">
    <location>
        <begin position="504"/>
        <end position="513"/>
    </location>
</feature>
<protein>
    <submittedName>
        <fullName evidence="10">Putative histone acetyltransferase chromatin regulator PHD family</fullName>
        <ecNumber evidence="10">2.3.1.48</ecNumber>
    </submittedName>
    <submittedName>
        <fullName evidence="9">RING/FYVE/PHD zinc finger protein, putative</fullName>
    </submittedName>
</protein>
<keyword evidence="5" id="KW-0539">Nucleus</keyword>
<dbReference type="InterPro" id="IPR019787">
    <property type="entry name" value="Znf_PHD-finger"/>
</dbReference>
<evidence type="ECO:0000256" key="1">
    <source>
        <dbReference type="ARBA" id="ARBA00004123"/>
    </source>
</evidence>
<dbReference type="GO" id="GO:0008270">
    <property type="term" value="F:zinc ion binding"/>
    <property type="evidence" value="ECO:0007669"/>
    <property type="project" value="UniProtKB-KW"/>
</dbReference>
<dbReference type="EC" id="2.3.1.48" evidence="10"/>
<dbReference type="OrthoDB" id="429143at2759"/>
<accession>A0A072VQ30</accession>
<dbReference type="PROSITE" id="PS01359">
    <property type="entry name" value="ZF_PHD_1"/>
    <property type="match status" value="1"/>
</dbReference>
<dbReference type="InterPro" id="IPR056511">
    <property type="entry name" value="IDM1_C"/>
</dbReference>